<keyword evidence="5" id="KW-1185">Reference proteome</keyword>
<dbReference type="InterPro" id="IPR026444">
    <property type="entry name" value="Secre_tail"/>
</dbReference>
<evidence type="ECO:0000313" key="4">
    <source>
        <dbReference type="EMBL" id="MFD2565577.1"/>
    </source>
</evidence>
<gene>
    <name evidence="4" type="ORF">ACFSR1_23080</name>
</gene>
<dbReference type="Proteomes" id="UP001597319">
    <property type="component" value="Unassembled WGS sequence"/>
</dbReference>
<dbReference type="InterPro" id="IPR035986">
    <property type="entry name" value="PKD_dom_sf"/>
</dbReference>
<dbReference type="NCBIfam" id="TIGR04183">
    <property type="entry name" value="Por_Secre_tail"/>
    <property type="match status" value="1"/>
</dbReference>
<dbReference type="Pfam" id="PF18962">
    <property type="entry name" value="Por_Secre_tail"/>
    <property type="match status" value="1"/>
</dbReference>
<dbReference type="Pfam" id="PF03382">
    <property type="entry name" value="DUF285"/>
    <property type="match status" value="2"/>
</dbReference>
<evidence type="ECO:0000259" key="3">
    <source>
        <dbReference type="PROSITE" id="PS50093"/>
    </source>
</evidence>
<dbReference type="SUPFAM" id="SSF49299">
    <property type="entry name" value="PKD domain"/>
    <property type="match status" value="1"/>
</dbReference>
<dbReference type="InterPro" id="IPR011889">
    <property type="entry name" value="Liste_lipo_26"/>
</dbReference>
<evidence type="ECO:0000256" key="1">
    <source>
        <dbReference type="ARBA" id="ARBA00022729"/>
    </source>
</evidence>
<dbReference type="CDD" id="cd00146">
    <property type="entry name" value="PKD"/>
    <property type="match status" value="1"/>
</dbReference>
<reference evidence="5" key="1">
    <citation type="journal article" date="2019" name="Int. J. Syst. Evol. Microbiol.">
        <title>The Global Catalogue of Microorganisms (GCM) 10K type strain sequencing project: providing services to taxonomists for standard genome sequencing and annotation.</title>
        <authorList>
            <consortium name="The Broad Institute Genomics Platform"/>
            <consortium name="The Broad Institute Genome Sequencing Center for Infectious Disease"/>
            <person name="Wu L."/>
            <person name="Ma J."/>
        </authorList>
    </citation>
    <scope>NUCLEOTIDE SEQUENCE [LARGE SCALE GENOMIC DNA]</scope>
    <source>
        <strain evidence="5">KCTC 52274</strain>
    </source>
</reference>
<feature type="signal peptide" evidence="2">
    <location>
        <begin position="1"/>
        <end position="21"/>
    </location>
</feature>
<name>A0ABW5LME9_9FLAO</name>
<dbReference type="InterPro" id="IPR000601">
    <property type="entry name" value="PKD_dom"/>
</dbReference>
<organism evidence="4 5">
    <name type="scientific">Aquimarina rubra</name>
    <dbReference type="NCBI Taxonomy" id="1920033"/>
    <lineage>
        <taxon>Bacteria</taxon>
        <taxon>Pseudomonadati</taxon>
        <taxon>Bacteroidota</taxon>
        <taxon>Flavobacteriia</taxon>
        <taxon>Flavobacteriales</taxon>
        <taxon>Flavobacteriaceae</taxon>
        <taxon>Aquimarina</taxon>
    </lineage>
</organism>
<evidence type="ECO:0000256" key="2">
    <source>
        <dbReference type="SAM" id="SignalP"/>
    </source>
</evidence>
<dbReference type="InterPro" id="IPR005046">
    <property type="entry name" value="DUF285"/>
</dbReference>
<evidence type="ECO:0000313" key="5">
    <source>
        <dbReference type="Proteomes" id="UP001597319"/>
    </source>
</evidence>
<sequence>MKATLTYITIVCLAFLSTAQNSDFITTWQTTANNETITIPTFADETYNYTVDWGDGTTNSNLTAEASHTYTSAGTYDISITGLFPQIYFQAATQDNRDKIIDVKQWGNNSWGSMLYAFFNCSNIEVSATDAPDLTNVTNLYGMFRGATTFNQPINHWDVSNVTEMSEMFSSSSTFNQPLDNWDISNLQDMRAMFFGASSFNQPLDNWDVSNVHDLRGMFFGASSFNQPLNNWNVSNVQYISSMFDGASAFNQPLDSWDVSGVVSLAFLFRNARAFNQPLDSWDVNNIEYMNSMFDGASTFNQPLNSWDVGNVRFMTEMFDGATAFNQPLNNWNISSVTQMDNMLRRSYLSIENYDTTLQGWATLTNLQNNVTLGANNLNYCNGEAPRNLLINNFGWTIIDAGLDCSNLSINDESLRFATLYPNPATDYISISNSNTQDNYTIYNILGKKVNSDLLLPESKISVTHLEKGIYFLKLGNLKALRFVKN</sequence>
<proteinExistence type="predicted"/>
<dbReference type="InterPro" id="IPR013783">
    <property type="entry name" value="Ig-like_fold"/>
</dbReference>
<comment type="caution">
    <text evidence="4">The sequence shown here is derived from an EMBL/GenBank/DDBJ whole genome shotgun (WGS) entry which is preliminary data.</text>
</comment>
<dbReference type="PROSITE" id="PS50093">
    <property type="entry name" value="PKD"/>
    <property type="match status" value="1"/>
</dbReference>
<dbReference type="NCBIfam" id="TIGR02167">
    <property type="entry name" value="Liste_lipo_26"/>
    <property type="match status" value="4"/>
</dbReference>
<feature type="chain" id="PRO_5046715780" evidence="2">
    <location>
        <begin position="22"/>
        <end position="486"/>
    </location>
</feature>
<dbReference type="RefSeq" id="WP_378295386.1">
    <property type="nucleotide sequence ID" value="NZ_JBHULE010000035.1"/>
</dbReference>
<dbReference type="EMBL" id="JBHULE010000035">
    <property type="protein sequence ID" value="MFD2565577.1"/>
    <property type="molecule type" value="Genomic_DNA"/>
</dbReference>
<protein>
    <submittedName>
        <fullName evidence="4">BspA family leucine-rich repeat surface protein</fullName>
    </submittedName>
</protein>
<keyword evidence="1 2" id="KW-0732">Signal</keyword>
<feature type="domain" description="PKD" evidence="3">
    <location>
        <begin position="44"/>
        <end position="81"/>
    </location>
</feature>
<dbReference type="Gene3D" id="2.60.40.10">
    <property type="entry name" value="Immunoglobulins"/>
    <property type="match status" value="1"/>
</dbReference>
<accession>A0ABW5LME9</accession>